<evidence type="ECO:0000256" key="1">
    <source>
        <dbReference type="SAM" id="Phobius"/>
    </source>
</evidence>
<keyword evidence="3" id="KW-1185">Reference proteome</keyword>
<protein>
    <submittedName>
        <fullName evidence="2">Uncharacterized protein</fullName>
    </submittedName>
</protein>
<gene>
    <name evidence="2" type="ORF">H4683_002793</name>
</gene>
<feature type="transmembrane region" description="Helical" evidence="1">
    <location>
        <begin position="111"/>
        <end position="134"/>
    </location>
</feature>
<dbReference type="Proteomes" id="UP000658225">
    <property type="component" value="Unassembled WGS sequence"/>
</dbReference>
<evidence type="ECO:0000313" key="3">
    <source>
        <dbReference type="Proteomes" id="UP000658225"/>
    </source>
</evidence>
<keyword evidence="1" id="KW-1133">Transmembrane helix</keyword>
<keyword evidence="1" id="KW-0812">Transmembrane</keyword>
<proteinExistence type="predicted"/>
<comment type="caution">
    <text evidence="2">The sequence shown here is derived from an EMBL/GenBank/DDBJ whole genome shotgun (WGS) entry which is preliminary data.</text>
</comment>
<accession>A0A927MKM2</accession>
<feature type="transmembrane region" description="Helical" evidence="1">
    <location>
        <begin position="33"/>
        <end position="50"/>
    </location>
</feature>
<feature type="transmembrane region" description="Helical" evidence="1">
    <location>
        <begin position="193"/>
        <end position="216"/>
    </location>
</feature>
<feature type="transmembrane region" description="Helical" evidence="1">
    <location>
        <begin position="70"/>
        <end position="99"/>
    </location>
</feature>
<evidence type="ECO:0000313" key="2">
    <source>
        <dbReference type="EMBL" id="MBE1555673.1"/>
    </source>
</evidence>
<feature type="transmembrane region" description="Helical" evidence="1">
    <location>
        <begin position="157"/>
        <end position="181"/>
    </location>
</feature>
<dbReference type="EMBL" id="JADBEL010000016">
    <property type="protein sequence ID" value="MBE1555673.1"/>
    <property type="molecule type" value="Genomic_DNA"/>
</dbReference>
<dbReference type="RefSeq" id="WP_192599375.1">
    <property type="nucleotide sequence ID" value="NZ_JADBEL010000016.1"/>
</dbReference>
<organism evidence="2 3">
    <name type="scientific">Sporosarcina limicola</name>
    <dbReference type="NCBI Taxonomy" id="34101"/>
    <lineage>
        <taxon>Bacteria</taxon>
        <taxon>Bacillati</taxon>
        <taxon>Bacillota</taxon>
        <taxon>Bacilli</taxon>
        <taxon>Bacillales</taxon>
        <taxon>Caryophanaceae</taxon>
        <taxon>Sporosarcina</taxon>
    </lineage>
</organism>
<keyword evidence="1" id="KW-0472">Membrane</keyword>
<name>A0A927MKM2_9BACL</name>
<dbReference type="AlphaFoldDB" id="A0A927MKM2"/>
<sequence length="231" mass="26400">MFFDFKFWHFLTNTHQLANQLQTSTMRGFKKRILFVFFFGILLFSIREIWGMNTESITALLSSMTTADYAIARFTSLVGALIWSLVYMSFHFFGIAYLLSLLTAIPFKKVLPLQLLMTGILLLEKAIIFFVFVMKGETANVSFLSFGPLAITYLDNWYLVLFLNQLTLTTVLIILLQYRFIRSSTDSVERKDILWLLLGIHIAMALITAAIGFIPIERLFDFIVGGGVGIE</sequence>
<reference evidence="2" key="1">
    <citation type="submission" date="2020-10" db="EMBL/GenBank/DDBJ databases">
        <title>Genomic Encyclopedia of Type Strains, Phase IV (KMG-IV): sequencing the most valuable type-strain genomes for metagenomic binning, comparative biology and taxonomic classification.</title>
        <authorList>
            <person name="Goeker M."/>
        </authorList>
    </citation>
    <scope>NUCLEOTIDE SEQUENCE</scope>
    <source>
        <strain evidence="2">DSM 13886</strain>
    </source>
</reference>